<dbReference type="OrthoDB" id="2151809at2"/>
<dbReference type="InterPro" id="IPR021351">
    <property type="entry name" value="DUF2969"/>
</dbReference>
<name>A0A917A6D4_9STRE</name>
<dbReference type="EMBL" id="BMJN01000010">
    <property type="protein sequence ID" value="GGE29357.1"/>
    <property type="molecule type" value="Genomic_DNA"/>
</dbReference>
<comment type="caution">
    <text evidence="1">The sequence shown here is derived from an EMBL/GenBank/DDBJ whole genome shotgun (WGS) entry which is preliminary data.</text>
</comment>
<organism evidence="1 2">
    <name type="scientific">Streptococcus himalayensis</name>
    <dbReference type="NCBI Taxonomy" id="1888195"/>
    <lineage>
        <taxon>Bacteria</taxon>
        <taxon>Bacillati</taxon>
        <taxon>Bacillota</taxon>
        <taxon>Bacilli</taxon>
        <taxon>Lactobacillales</taxon>
        <taxon>Streptococcaceae</taxon>
        <taxon>Streptococcus</taxon>
    </lineage>
</organism>
<reference evidence="1" key="2">
    <citation type="submission" date="2020-09" db="EMBL/GenBank/DDBJ databases">
        <authorList>
            <person name="Sun Q."/>
            <person name="Zhou Y."/>
        </authorList>
    </citation>
    <scope>NUCLEOTIDE SEQUENCE</scope>
    <source>
        <strain evidence="1">CGMCC 1.15533</strain>
    </source>
</reference>
<dbReference type="RefSeq" id="WP_068993879.1">
    <property type="nucleotide sequence ID" value="NZ_BMJN01000010.1"/>
</dbReference>
<dbReference type="AlphaFoldDB" id="A0A917A6D4"/>
<dbReference type="Proteomes" id="UP000660801">
    <property type="component" value="Unassembled WGS sequence"/>
</dbReference>
<gene>
    <name evidence="1" type="ORF">GCM10011510_08340</name>
</gene>
<evidence type="ECO:0008006" key="3">
    <source>
        <dbReference type="Google" id="ProtNLM"/>
    </source>
</evidence>
<evidence type="ECO:0000313" key="1">
    <source>
        <dbReference type="EMBL" id="GGE29357.1"/>
    </source>
</evidence>
<protein>
    <recommendedName>
        <fullName evidence="3">Branched-chain amino acid aminotransferase</fullName>
    </recommendedName>
</protein>
<keyword evidence="2" id="KW-1185">Reference proteome</keyword>
<accession>A0A917A6D4</accession>
<dbReference type="Pfam" id="PF11184">
    <property type="entry name" value="DUF2969"/>
    <property type="match status" value="1"/>
</dbReference>
<sequence length="76" mass="8512">MSKQDKKIEIQISEGKVKFGTDTIDGYILSIGKKAIGEIAELDNQFAIVKNGNADSFYRKLEKAVENLIETYNLSK</sequence>
<evidence type="ECO:0000313" key="2">
    <source>
        <dbReference type="Proteomes" id="UP000660801"/>
    </source>
</evidence>
<proteinExistence type="predicted"/>
<reference evidence="1" key="1">
    <citation type="journal article" date="2014" name="Int. J. Syst. Evol. Microbiol.">
        <title>Complete genome sequence of Corynebacterium casei LMG S-19264T (=DSM 44701T), isolated from a smear-ripened cheese.</title>
        <authorList>
            <consortium name="US DOE Joint Genome Institute (JGI-PGF)"/>
            <person name="Walter F."/>
            <person name="Albersmeier A."/>
            <person name="Kalinowski J."/>
            <person name="Ruckert C."/>
        </authorList>
    </citation>
    <scope>NUCLEOTIDE SEQUENCE</scope>
    <source>
        <strain evidence="1">CGMCC 1.15533</strain>
    </source>
</reference>